<keyword evidence="2" id="KW-1185">Reference proteome</keyword>
<organism evidence="1 2">
    <name type="scientific">Solanum verrucosum</name>
    <dbReference type="NCBI Taxonomy" id="315347"/>
    <lineage>
        <taxon>Eukaryota</taxon>
        <taxon>Viridiplantae</taxon>
        <taxon>Streptophyta</taxon>
        <taxon>Embryophyta</taxon>
        <taxon>Tracheophyta</taxon>
        <taxon>Spermatophyta</taxon>
        <taxon>Magnoliopsida</taxon>
        <taxon>eudicotyledons</taxon>
        <taxon>Gunneridae</taxon>
        <taxon>Pentapetalae</taxon>
        <taxon>asterids</taxon>
        <taxon>lamiids</taxon>
        <taxon>Solanales</taxon>
        <taxon>Solanaceae</taxon>
        <taxon>Solanoideae</taxon>
        <taxon>Solaneae</taxon>
        <taxon>Solanum</taxon>
    </lineage>
</organism>
<dbReference type="AlphaFoldDB" id="A0AAF0PPJ9"/>
<dbReference type="EMBL" id="CP133612">
    <property type="protein sequence ID" value="WMV08598.1"/>
    <property type="molecule type" value="Genomic_DNA"/>
</dbReference>
<evidence type="ECO:0000313" key="1">
    <source>
        <dbReference type="EMBL" id="WMV08598.1"/>
    </source>
</evidence>
<reference evidence="1" key="1">
    <citation type="submission" date="2023-08" db="EMBL/GenBank/DDBJ databases">
        <title>A de novo genome assembly of Solanum verrucosum Schlechtendal, a Mexican diploid species geographically isolated from the other diploid A-genome species in potato relatives.</title>
        <authorList>
            <person name="Hosaka K."/>
        </authorList>
    </citation>
    <scope>NUCLEOTIDE SEQUENCE</scope>
    <source>
        <tissue evidence="1">Young leaves</tissue>
    </source>
</reference>
<proteinExistence type="predicted"/>
<evidence type="ECO:0000313" key="2">
    <source>
        <dbReference type="Proteomes" id="UP001234989"/>
    </source>
</evidence>
<gene>
    <name evidence="1" type="ORF">MTR67_001983</name>
</gene>
<sequence length="67" mass="7937">MFLPEEIYNKLESTLLEMIKGKIKLCGHFKYTLLVILRDIVDFAKIVFHFTDADIELFRMNTILSEK</sequence>
<accession>A0AAF0PPJ9</accession>
<protein>
    <submittedName>
        <fullName evidence="1">Uncharacterized protein</fullName>
    </submittedName>
</protein>
<dbReference type="Proteomes" id="UP001234989">
    <property type="component" value="Chromosome 1"/>
</dbReference>
<name>A0AAF0PPJ9_SOLVR</name>